<dbReference type="EMBL" id="FOEL01000002">
    <property type="protein sequence ID" value="SEP59261.1"/>
    <property type="molecule type" value="Genomic_DNA"/>
</dbReference>
<sequence length="150" mass="17692">METMKHYPFIYFLYERNQVLVYKIQTLDYITLANVVEKGEWEGYELLPSEPFTTFRHEQSDPKEGWSFWVAAEHLSHLVDTINDYIQLQRKSMMTTTAQVVHIVCSELQQAPYEWHLLRLNMSLAFQRICLSDRCGSLMKKEDKHAAKSG</sequence>
<dbReference type="RefSeq" id="WP_237068760.1">
    <property type="nucleotide sequence ID" value="NZ_BJOM01000001.1"/>
</dbReference>
<protein>
    <submittedName>
        <fullName evidence="1">Uncharacterized protein</fullName>
    </submittedName>
</protein>
<gene>
    <name evidence="1" type="ORF">SAMN02787113_00115</name>
</gene>
<dbReference type="AlphaFoldDB" id="A0A1H8Z4J7"/>
<name>A0A1H8Z4J7_9BACI</name>
<accession>A0A1H8Z4J7</accession>
<reference evidence="1 2" key="1">
    <citation type="submission" date="2016-10" db="EMBL/GenBank/DDBJ databases">
        <authorList>
            <person name="Varghese N."/>
            <person name="Submissions S."/>
        </authorList>
    </citation>
    <scope>NUCLEOTIDE SEQUENCE [LARGE SCALE GENOMIC DNA]</scope>
    <source>
        <strain evidence="1 2">TC-13</strain>
    </source>
</reference>
<evidence type="ECO:0000313" key="2">
    <source>
        <dbReference type="Proteomes" id="UP000199410"/>
    </source>
</evidence>
<proteinExistence type="predicted"/>
<organism evidence="1 2">
    <name type="scientific">Lysinibacillus fusiformis</name>
    <dbReference type="NCBI Taxonomy" id="28031"/>
    <lineage>
        <taxon>Bacteria</taxon>
        <taxon>Bacillati</taxon>
        <taxon>Bacillota</taxon>
        <taxon>Bacilli</taxon>
        <taxon>Bacillales</taxon>
        <taxon>Bacillaceae</taxon>
        <taxon>Lysinibacillus</taxon>
    </lineage>
</organism>
<comment type="caution">
    <text evidence="1">The sequence shown here is derived from an EMBL/GenBank/DDBJ whole genome shotgun (WGS) entry which is preliminary data.</text>
</comment>
<dbReference type="Proteomes" id="UP000199410">
    <property type="component" value="Unassembled WGS sequence"/>
</dbReference>
<evidence type="ECO:0000313" key="1">
    <source>
        <dbReference type="EMBL" id="SEP59261.1"/>
    </source>
</evidence>